<evidence type="ECO:0000313" key="2">
    <source>
        <dbReference type="EnsemblMetazoa" id="PPA42573.1"/>
    </source>
</evidence>
<organism evidence="2 3">
    <name type="scientific">Pristionchus pacificus</name>
    <name type="common">Parasitic nematode worm</name>
    <dbReference type="NCBI Taxonomy" id="54126"/>
    <lineage>
        <taxon>Eukaryota</taxon>
        <taxon>Metazoa</taxon>
        <taxon>Ecdysozoa</taxon>
        <taxon>Nematoda</taxon>
        <taxon>Chromadorea</taxon>
        <taxon>Rhabditida</taxon>
        <taxon>Rhabditina</taxon>
        <taxon>Diplogasteromorpha</taxon>
        <taxon>Diplogasteroidea</taxon>
        <taxon>Neodiplogasteridae</taxon>
        <taxon>Pristionchus</taxon>
    </lineage>
</organism>
<feature type="region of interest" description="Disordered" evidence="1">
    <location>
        <begin position="140"/>
        <end position="170"/>
    </location>
</feature>
<sequence length="170" mass="19095">MITAKDLRTGPIDTEIKPGAELTRHAERAHHQPAHDQVAHQRRERAHEHVRREQQPGDERAESLDRVSREEVAVGPERGQLRLPGYGVSIECRVVEEREGDCGHDLEYEIGGEMVDGRIENEGENEHAFERDEQTLRTAKCLSSEKRSEITQNGSASASITAEPANDRTT</sequence>
<keyword evidence="3" id="KW-1185">Reference proteome</keyword>
<dbReference type="AlphaFoldDB" id="A0A2A6BX35"/>
<name>A0A2A6BX35_PRIPA</name>
<feature type="compositionally biased region" description="Basic and acidic residues" evidence="1">
    <location>
        <begin position="1"/>
        <end position="72"/>
    </location>
</feature>
<feature type="compositionally biased region" description="Polar residues" evidence="1">
    <location>
        <begin position="150"/>
        <end position="160"/>
    </location>
</feature>
<evidence type="ECO:0000256" key="1">
    <source>
        <dbReference type="SAM" id="MobiDB-lite"/>
    </source>
</evidence>
<reference evidence="3" key="1">
    <citation type="journal article" date="2008" name="Nat. Genet.">
        <title>The Pristionchus pacificus genome provides a unique perspective on nematode lifestyle and parasitism.</title>
        <authorList>
            <person name="Dieterich C."/>
            <person name="Clifton S.W."/>
            <person name="Schuster L.N."/>
            <person name="Chinwalla A."/>
            <person name="Delehaunty K."/>
            <person name="Dinkelacker I."/>
            <person name="Fulton L."/>
            <person name="Fulton R."/>
            <person name="Godfrey J."/>
            <person name="Minx P."/>
            <person name="Mitreva M."/>
            <person name="Roeseler W."/>
            <person name="Tian H."/>
            <person name="Witte H."/>
            <person name="Yang S.P."/>
            <person name="Wilson R.K."/>
            <person name="Sommer R.J."/>
        </authorList>
    </citation>
    <scope>NUCLEOTIDE SEQUENCE [LARGE SCALE GENOMIC DNA]</scope>
    <source>
        <strain evidence="3">PS312</strain>
    </source>
</reference>
<accession>A0A2A6BX35</accession>
<feature type="region of interest" description="Disordered" evidence="1">
    <location>
        <begin position="1"/>
        <end position="75"/>
    </location>
</feature>
<dbReference type="Proteomes" id="UP000005239">
    <property type="component" value="Unassembled WGS sequence"/>
</dbReference>
<protein>
    <submittedName>
        <fullName evidence="2">Uncharacterized protein</fullName>
    </submittedName>
</protein>
<reference evidence="2" key="2">
    <citation type="submission" date="2022-06" db="UniProtKB">
        <authorList>
            <consortium name="EnsemblMetazoa"/>
        </authorList>
    </citation>
    <scope>IDENTIFICATION</scope>
    <source>
        <strain evidence="2">PS312</strain>
    </source>
</reference>
<evidence type="ECO:0000313" key="3">
    <source>
        <dbReference type="Proteomes" id="UP000005239"/>
    </source>
</evidence>
<gene>
    <name evidence="2" type="primary">WBGene00280942</name>
</gene>
<proteinExistence type="predicted"/>
<accession>A0A8R1UZ02</accession>
<dbReference type="EnsemblMetazoa" id="PPA42573.1">
    <property type="protein sequence ID" value="PPA42573.1"/>
    <property type="gene ID" value="WBGene00280942"/>
</dbReference>